<accession>A0A209A4X6</accession>
<dbReference type="EMBL" id="NHOI01000010">
    <property type="protein sequence ID" value="OVZ87710.1"/>
    <property type="molecule type" value="Genomic_DNA"/>
</dbReference>
<feature type="transmembrane region" description="Helical" evidence="1">
    <location>
        <begin position="43"/>
        <end position="64"/>
    </location>
</feature>
<gene>
    <name evidence="2" type="ORF">CBW57_09075</name>
</gene>
<comment type="caution">
    <text evidence="2">The sequence shown here is derived from an EMBL/GenBank/DDBJ whole genome shotgun (WGS) entry which is preliminary data.</text>
</comment>
<keyword evidence="1" id="KW-0472">Membrane</keyword>
<name>A0A209A4X6_YERIN</name>
<keyword evidence="1" id="KW-0812">Transmembrane</keyword>
<evidence type="ECO:0000256" key="1">
    <source>
        <dbReference type="SAM" id="Phobius"/>
    </source>
</evidence>
<keyword evidence="1" id="KW-1133">Transmembrane helix</keyword>
<sequence>MAALIAVWSEQKGQDYDNQPMKAITQPIGENNGFAEKSSESGLSFIMVYCHFLTGNFLAIPNLFNGL</sequence>
<organism evidence="2 3">
    <name type="scientific">Yersinia intermedia</name>
    <dbReference type="NCBI Taxonomy" id="631"/>
    <lineage>
        <taxon>Bacteria</taxon>
        <taxon>Pseudomonadati</taxon>
        <taxon>Pseudomonadota</taxon>
        <taxon>Gammaproteobacteria</taxon>
        <taxon>Enterobacterales</taxon>
        <taxon>Yersiniaceae</taxon>
        <taxon>Yersinia</taxon>
    </lineage>
</organism>
<dbReference type="AlphaFoldDB" id="A0A209A4X6"/>
<protein>
    <submittedName>
        <fullName evidence="2">Uncharacterized protein</fullName>
    </submittedName>
</protein>
<evidence type="ECO:0000313" key="2">
    <source>
        <dbReference type="EMBL" id="OVZ87710.1"/>
    </source>
</evidence>
<reference evidence="2 3" key="1">
    <citation type="submission" date="2017-05" db="EMBL/GenBank/DDBJ databases">
        <title>Whole genome sequencing of Yersinia kristensenii.</title>
        <authorList>
            <person name="Campioni F."/>
        </authorList>
    </citation>
    <scope>NUCLEOTIDE SEQUENCE [LARGE SCALE GENOMIC DNA]</scope>
    <source>
        <strain evidence="2 3">CFSAN060536</strain>
    </source>
</reference>
<evidence type="ECO:0000313" key="3">
    <source>
        <dbReference type="Proteomes" id="UP000196440"/>
    </source>
</evidence>
<dbReference type="Proteomes" id="UP000196440">
    <property type="component" value="Unassembled WGS sequence"/>
</dbReference>
<proteinExistence type="predicted"/>